<dbReference type="AlphaFoldDB" id="A0A382J5D8"/>
<organism evidence="1">
    <name type="scientific">marine metagenome</name>
    <dbReference type="NCBI Taxonomy" id="408172"/>
    <lineage>
        <taxon>unclassified sequences</taxon>
        <taxon>metagenomes</taxon>
        <taxon>ecological metagenomes</taxon>
    </lineage>
</organism>
<dbReference type="EMBL" id="UINC01071412">
    <property type="protein sequence ID" value="SVC06283.1"/>
    <property type="molecule type" value="Genomic_DNA"/>
</dbReference>
<proteinExistence type="predicted"/>
<evidence type="ECO:0000313" key="1">
    <source>
        <dbReference type="EMBL" id="SVC06283.1"/>
    </source>
</evidence>
<sequence>MTKNMSTRYETLVNELSFKFFNINEEINYNSDIHLRHSIKSLENNLGKEYKIIIVQNYANKWINRIIKLQKQNHINKFDNRINNLLQKMELLK</sequence>
<feature type="non-terminal residue" evidence="1">
    <location>
        <position position="93"/>
    </location>
</feature>
<reference evidence="1" key="1">
    <citation type="submission" date="2018-05" db="EMBL/GenBank/DDBJ databases">
        <authorList>
            <person name="Lanie J.A."/>
            <person name="Ng W.-L."/>
            <person name="Kazmierczak K.M."/>
            <person name="Andrzejewski T.M."/>
            <person name="Davidsen T.M."/>
            <person name="Wayne K.J."/>
            <person name="Tettelin H."/>
            <person name="Glass J.I."/>
            <person name="Rusch D."/>
            <person name="Podicherti R."/>
            <person name="Tsui H.-C.T."/>
            <person name="Winkler M.E."/>
        </authorList>
    </citation>
    <scope>NUCLEOTIDE SEQUENCE</scope>
</reference>
<protein>
    <submittedName>
        <fullName evidence="1">Uncharacterized protein</fullName>
    </submittedName>
</protein>
<gene>
    <name evidence="1" type="ORF">METZ01_LOCUS259137</name>
</gene>
<name>A0A382J5D8_9ZZZZ</name>
<accession>A0A382J5D8</accession>